<geneLocation type="plasmid" evidence="1 2">
    <name>plas12</name>
</geneLocation>
<evidence type="ECO:0000313" key="2">
    <source>
        <dbReference type="Proteomes" id="UP000304912"/>
    </source>
</evidence>
<organism evidence="1 2">
    <name type="scientific">Salinimonas iocasae</name>
    <dbReference type="NCBI Taxonomy" id="2572577"/>
    <lineage>
        <taxon>Bacteria</taxon>
        <taxon>Pseudomonadati</taxon>
        <taxon>Pseudomonadota</taxon>
        <taxon>Gammaproteobacteria</taxon>
        <taxon>Alteromonadales</taxon>
        <taxon>Alteromonadaceae</taxon>
        <taxon>Alteromonas/Salinimonas group</taxon>
        <taxon>Salinimonas</taxon>
    </lineage>
</organism>
<dbReference type="EMBL" id="CP039853">
    <property type="protein sequence ID" value="QCZ95566.1"/>
    <property type="molecule type" value="Genomic_DNA"/>
</dbReference>
<keyword evidence="1" id="KW-0614">Plasmid</keyword>
<dbReference type="RefSeq" id="WP_139758252.1">
    <property type="nucleotide sequence ID" value="NZ_CP039853.1"/>
</dbReference>
<name>A0A5B7YJN9_9ALTE</name>
<dbReference type="KEGG" id="salk:FBQ74_18775"/>
<protein>
    <submittedName>
        <fullName evidence="1">Uncharacterized protein</fullName>
    </submittedName>
</protein>
<sequence>MRTDIPTVNARGSKTVMGFVMDAAADATRDMPFPSEQARHAWIESHFDQLLKQGSRNFCAAGNARLNLTRFASN</sequence>
<dbReference type="AlphaFoldDB" id="A0A5B7YJN9"/>
<proteinExistence type="predicted"/>
<accession>A0A5B7YJN9</accession>
<evidence type="ECO:0000313" key="1">
    <source>
        <dbReference type="EMBL" id="QCZ95566.1"/>
    </source>
</evidence>
<dbReference type="Proteomes" id="UP000304912">
    <property type="component" value="Plasmid plas12"/>
</dbReference>
<keyword evidence="2" id="KW-1185">Reference proteome</keyword>
<dbReference type="OrthoDB" id="9844332at2"/>
<reference evidence="1 2" key="1">
    <citation type="submission" date="2019-04" db="EMBL/GenBank/DDBJ databases">
        <title>Salinimonas iocasae sp. nov., a halophilic bacterium isolated from the outer tube casing of tubeworms in Okinawa Trough.</title>
        <authorList>
            <person name="Zhang H."/>
            <person name="Wang H."/>
            <person name="Li C."/>
        </authorList>
    </citation>
    <scope>NUCLEOTIDE SEQUENCE [LARGE SCALE GENOMIC DNA]</scope>
    <source>
        <strain evidence="1 2">KX18D6</strain>
        <plasmid evidence="1 2">plas12</plasmid>
    </source>
</reference>
<gene>
    <name evidence="1" type="ORF">FBQ74_18775</name>
</gene>